<organism evidence="3">
    <name type="scientific">Oryza brachyantha</name>
    <name type="common">malo sina</name>
    <dbReference type="NCBI Taxonomy" id="4533"/>
    <lineage>
        <taxon>Eukaryota</taxon>
        <taxon>Viridiplantae</taxon>
        <taxon>Streptophyta</taxon>
        <taxon>Embryophyta</taxon>
        <taxon>Tracheophyta</taxon>
        <taxon>Spermatophyta</taxon>
        <taxon>Magnoliopsida</taxon>
        <taxon>Liliopsida</taxon>
        <taxon>Poales</taxon>
        <taxon>Poaceae</taxon>
        <taxon>BOP clade</taxon>
        <taxon>Oryzoideae</taxon>
        <taxon>Oryzeae</taxon>
        <taxon>Oryzinae</taxon>
        <taxon>Oryza</taxon>
    </lineage>
</organism>
<keyword evidence="2" id="KW-0812">Transmembrane</keyword>
<protein>
    <submittedName>
        <fullName evidence="3">Uncharacterized protein</fullName>
    </submittedName>
</protein>
<dbReference type="EnsemblPlants" id="OB04G28920.1">
    <property type="protein sequence ID" value="OB04G28920.1"/>
    <property type="gene ID" value="OB04G28920"/>
</dbReference>
<feature type="region of interest" description="Disordered" evidence="1">
    <location>
        <begin position="1"/>
        <end position="39"/>
    </location>
</feature>
<keyword evidence="4" id="KW-1185">Reference proteome</keyword>
<evidence type="ECO:0000256" key="1">
    <source>
        <dbReference type="SAM" id="MobiDB-lite"/>
    </source>
</evidence>
<dbReference type="HOGENOM" id="CLU_2065112_0_0_1"/>
<keyword evidence="2" id="KW-0472">Membrane</keyword>
<sequence>MGTQLLRRGHPYHPESMAQTGSAHGAHAPVRGPPPAVSHTALPSPALVVLSNDAWAPQEPRSHRSVTLEPLAEFLAALGVGAIRATVRRYFLVLEILVLIGAVLFNDGANDVGAVKKVE</sequence>
<evidence type="ECO:0000313" key="4">
    <source>
        <dbReference type="Proteomes" id="UP000006038"/>
    </source>
</evidence>
<evidence type="ECO:0000256" key="2">
    <source>
        <dbReference type="SAM" id="Phobius"/>
    </source>
</evidence>
<dbReference type="Gramene" id="OB04G28920.1">
    <property type="protein sequence ID" value="OB04G28920.1"/>
    <property type="gene ID" value="OB04G28920"/>
</dbReference>
<dbReference type="Proteomes" id="UP000006038">
    <property type="component" value="Chromosome 4"/>
</dbReference>
<evidence type="ECO:0000313" key="3">
    <source>
        <dbReference type="EnsemblPlants" id="OB04G28920.1"/>
    </source>
</evidence>
<proteinExistence type="predicted"/>
<accession>J3M0G7</accession>
<reference evidence="3" key="1">
    <citation type="journal article" date="2013" name="Nat. Commun.">
        <title>Whole-genome sequencing of Oryza brachyantha reveals mechanisms underlying Oryza genome evolution.</title>
        <authorList>
            <person name="Chen J."/>
            <person name="Huang Q."/>
            <person name="Gao D."/>
            <person name="Wang J."/>
            <person name="Lang Y."/>
            <person name="Liu T."/>
            <person name="Li B."/>
            <person name="Bai Z."/>
            <person name="Luis Goicoechea J."/>
            <person name="Liang C."/>
            <person name="Chen C."/>
            <person name="Zhang W."/>
            <person name="Sun S."/>
            <person name="Liao Y."/>
            <person name="Zhang X."/>
            <person name="Yang L."/>
            <person name="Song C."/>
            <person name="Wang M."/>
            <person name="Shi J."/>
            <person name="Liu G."/>
            <person name="Liu J."/>
            <person name="Zhou H."/>
            <person name="Zhou W."/>
            <person name="Yu Q."/>
            <person name="An N."/>
            <person name="Chen Y."/>
            <person name="Cai Q."/>
            <person name="Wang B."/>
            <person name="Liu B."/>
            <person name="Min J."/>
            <person name="Huang Y."/>
            <person name="Wu H."/>
            <person name="Li Z."/>
            <person name="Zhang Y."/>
            <person name="Yin Y."/>
            <person name="Song W."/>
            <person name="Jiang J."/>
            <person name="Jackson S.A."/>
            <person name="Wing R.A."/>
            <person name="Wang J."/>
            <person name="Chen M."/>
        </authorList>
    </citation>
    <scope>NUCLEOTIDE SEQUENCE [LARGE SCALE GENOMIC DNA]</scope>
    <source>
        <strain evidence="3">cv. IRGC 101232</strain>
    </source>
</reference>
<keyword evidence="2" id="KW-1133">Transmembrane helix</keyword>
<reference evidence="3" key="2">
    <citation type="submission" date="2013-04" db="UniProtKB">
        <authorList>
            <consortium name="EnsemblPlants"/>
        </authorList>
    </citation>
    <scope>IDENTIFICATION</scope>
</reference>
<dbReference type="AlphaFoldDB" id="J3M0G7"/>
<name>J3M0G7_ORYBR</name>
<feature type="transmembrane region" description="Helical" evidence="2">
    <location>
        <begin position="90"/>
        <end position="109"/>
    </location>
</feature>